<accession>A0A409VCS4</accession>
<name>A0A409VCS4_9AGAR</name>
<evidence type="ECO:0000256" key="1">
    <source>
        <dbReference type="ARBA" id="ARBA00004141"/>
    </source>
</evidence>
<feature type="transmembrane region" description="Helical" evidence="5">
    <location>
        <begin position="384"/>
        <end position="402"/>
    </location>
</feature>
<dbReference type="Pfam" id="PF04479">
    <property type="entry name" value="RTA1"/>
    <property type="match status" value="1"/>
</dbReference>
<dbReference type="PANTHER" id="PTHR31465:SF9">
    <property type="entry name" value="SPHINGOID LONG-CHAIN BASE TRANSPORTER RSB1"/>
    <property type="match status" value="1"/>
</dbReference>
<evidence type="ECO:0000256" key="2">
    <source>
        <dbReference type="ARBA" id="ARBA00022692"/>
    </source>
</evidence>
<dbReference type="AlphaFoldDB" id="A0A409VCS4"/>
<evidence type="ECO:0000256" key="3">
    <source>
        <dbReference type="ARBA" id="ARBA00022989"/>
    </source>
</evidence>
<dbReference type="InterPro" id="IPR007568">
    <property type="entry name" value="RTA1"/>
</dbReference>
<proteinExistence type="predicted"/>
<dbReference type="PANTHER" id="PTHR31465">
    <property type="entry name" value="PROTEIN RTA1-RELATED"/>
    <property type="match status" value="1"/>
</dbReference>
<evidence type="ECO:0000313" key="6">
    <source>
        <dbReference type="EMBL" id="PPQ64049.1"/>
    </source>
</evidence>
<evidence type="ECO:0000256" key="5">
    <source>
        <dbReference type="SAM" id="Phobius"/>
    </source>
</evidence>
<keyword evidence="3 5" id="KW-1133">Transmembrane helix</keyword>
<organism evidence="6 7">
    <name type="scientific">Panaeolus cyanescens</name>
    <dbReference type="NCBI Taxonomy" id="181874"/>
    <lineage>
        <taxon>Eukaryota</taxon>
        <taxon>Fungi</taxon>
        <taxon>Dikarya</taxon>
        <taxon>Basidiomycota</taxon>
        <taxon>Agaricomycotina</taxon>
        <taxon>Agaricomycetes</taxon>
        <taxon>Agaricomycetidae</taxon>
        <taxon>Agaricales</taxon>
        <taxon>Agaricineae</taxon>
        <taxon>Galeropsidaceae</taxon>
        <taxon>Panaeolus</taxon>
    </lineage>
</organism>
<feature type="transmembrane region" description="Helical" evidence="5">
    <location>
        <begin position="334"/>
        <end position="355"/>
    </location>
</feature>
<feature type="transmembrane region" description="Helical" evidence="5">
    <location>
        <begin position="260"/>
        <end position="283"/>
    </location>
</feature>
<evidence type="ECO:0000313" key="7">
    <source>
        <dbReference type="Proteomes" id="UP000284842"/>
    </source>
</evidence>
<dbReference type="Proteomes" id="UP000284842">
    <property type="component" value="Unassembled WGS sequence"/>
</dbReference>
<feature type="transmembrane region" description="Helical" evidence="5">
    <location>
        <begin position="220"/>
        <end position="240"/>
    </location>
</feature>
<dbReference type="OrthoDB" id="3358017at2759"/>
<keyword evidence="4 5" id="KW-0472">Membrane</keyword>
<keyword evidence="7" id="KW-1185">Reference proteome</keyword>
<keyword evidence="2 5" id="KW-0812">Transmembrane</keyword>
<evidence type="ECO:0000256" key="4">
    <source>
        <dbReference type="ARBA" id="ARBA00023136"/>
    </source>
</evidence>
<dbReference type="GO" id="GO:0000324">
    <property type="term" value="C:fungal-type vacuole"/>
    <property type="evidence" value="ECO:0007669"/>
    <property type="project" value="TreeGrafter"/>
</dbReference>
<gene>
    <name evidence="6" type="ORF">CVT24_008862</name>
</gene>
<comment type="subcellular location">
    <subcellularLocation>
        <location evidence="1">Membrane</location>
        <topology evidence="1">Multi-pass membrane protein</topology>
    </subcellularLocation>
</comment>
<dbReference type="InParanoid" id="A0A409VCS4"/>
<dbReference type="EMBL" id="NHTK01006099">
    <property type="protein sequence ID" value="PPQ64049.1"/>
    <property type="molecule type" value="Genomic_DNA"/>
</dbReference>
<comment type="caution">
    <text evidence="6">The sequence shown here is derived from an EMBL/GenBank/DDBJ whole genome shotgun (WGS) entry which is preliminary data.</text>
</comment>
<dbReference type="FunCoup" id="A0A409VCS4">
    <property type="interactions" value="28"/>
</dbReference>
<reference evidence="6 7" key="1">
    <citation type="journal article" date="2018" name="Evol. Lett.">
        <title>Horizontal gene cluster transfer increased hallucinogenic mushroom diversity.</title>
        <authorList>
            <person name="Reynolds H.T."/>
            <person name="Vijayakumar V."/>
            <person name="Gluck-Thaler E."/>
            <person name="Korotkin H.B."/>
            <person name="Matheny P.B."/>
            <person name="Slot J.C."/>
        </authorList>
    </citation>
    <scope>NUCLEOTIDE SEQUENCE [LARGE SCALE GENOMIC DNA]</scope>
    <source>
        <strain evidence="6 7">2629</strain>
    </source>
</reference>
<protein>
    <submittedName>
        <fullName evidence="6">Uncharacterized protein</fullName>
    </submittedName>
</protein>
<sequence>MLAVHATPPPLAPAIQQNRDVYRAITGGELPYISNYVVGRPPPEPLGIAGDFGRNGGLYAFTDFNDAVEWGRHKSGYYTGLDNRRVRNWAQCQYYVVQMTIECNPSQFATREFSADTQNFRDFVINNYPPYDHPGHNSMIWGEMFTPAYDIVTGPLTAARAQAAVKVTPAGSFYSQQIAFVTERARNCLRVKAVLYGPTMECQWNVQCFLHLGQLTKYRLWWLLPTVCLCGAMEIAGWAARLWSSYSPLLSSPFQMQITLTIIGPTPLLAANFIILGEIIKYLGPAYSRISPRMYSIIFCTCFDERTGCGLVIYPRSWRGSGATADTSEGAENGAHIMLVGIAFQLFVIVAYSLTSSGWKIWEKKSFQLLSSGRRAPLTRNLKIMTGALIFNTTALFIRAIYRTIELVDGWNGPIITNELYFNVLDGAMIILAIYTLNFIHPGMFLEKVPEAESREHEMKLNQLNSV</sequence>
<dbReference type="STRING" id="181874.A0A409VCS4"/>
<feature type="transmembrane region" description="Helical" evidence="5">
    <location>
        <begin position="422"/>
        <end position="440"/>
    </location>
</feature>
<dbReference type="GO" id="GO:0005886">
    <property type="term" value="C:plasma membrane"/>
    <property type="evidence" value="ECO:0007669"/>
    <property type="project" value="TreeGrafter"/>
</dbReference>